<accession>A0A0R1UA70</accession>
<sequence length="141" mass="16086">MTEPIKLKGGHLSLDELNAIFTTIPQEFDVLDENDVVVWSSMNDNRLFPRTEKDVGKTVFEVHPGKSQDHVKAVLKQMHEGKRNSISINIHKNGQPVNISFYSLHDDNGKYLGCVEVTQPVANYQVKGSKWRNIMNILKKR</sequence>
<evidence type="ECO:0000313" key="2">
    <source>
        <dbReference type="Proteomes" id="UP000051036"/>
    </source>
</evidence>
<dbReference type="SUPFAM" id="SSF55785">
    <property type="entry name" value="PYP-like sensor domain (PAS domain)"/>
    <property type="match status" value="1"/>
</dbReference>
<dbReference type="OrthoDB" id="9769774at2"/>
<keyword evidence="2" id="KW-1185">Reference proteome</keyword>
<protein>
    <recommendedName>
        <fullName evidence="3">PAS domain-containing protein</fullName>
    </recommendedName>
</protein>
<dbReference type="EMBL" id="AZFM01000013">
    <property type="protein sequence ID" value="KRL90224.1"/>
    <property type="molecule type" value="Genomic_DNA"/>
</dbReference>
<organism evidence="1 2">
    <name type="scientific">Lactobacillus kalixensis DSM 16043</name>
    <dbReference type="NCBI Taxonomy" id="1423763"/>
    <lineage>
        <taxon>Bacteria</taxon>
        <taxon>Bacillati</taxon>
        <taxon>Bacillota</taxon>
        <taxon>Bacilli</taxon>
        <taxon>Lactobacillales</taxon>
        <taxon>Lactobacillaceae</taxon>
        <taxon>Lactobacillus</taxon>
    </lineage>
</organism>
<dbReference type="STRING" id="1423763.FC46_GL000326"/>
<dbReference type="Gene3D" id="3.30.450.20">
    <property type="entry name" value="PAS domain"/>
    <property type="match status" value="1"/>
</dbReference>
<proteinExistence type="predicted"/>
<dbReference type="PATRIC" id="fig|1423763.3.peg.331"/>
<dbReference type="Proteomes" id="UP000051036">
    <property type="component" value="Unassembled WGS sequence"/>
</dbReference>
<comment type="caution">
    <text evidence="1">The sequence shown here is derived from an EMBL/GenBank/DDBJ whole genome shotgun (WGS) entry which is preliminary data.</text>
</comment>
<dbReference type="Pfam" id="PF13596">
    <property type="entry name" value="PAS_10"/>
    <property type="match status" value="1"/>
</dbReference>
<dbReference type="AlphaFoldDB" id="A0A0R1UA70"/>
<dbReference type="RefSeq" id="WP_057798534.1">
    <property type="nucleotide sequence ID" value="NZ_AZFM01000013.1"/>
</dbReference>
<gene>
    <name evidence="1" type="ORF">FC46_GL000326</name>
</gene>
<dbReference type="InterPro" id="IPR035965">
    <property type="entry name" value="PAS-like_dom_sf"/>
</dbReference>
<evidence type="ECO:0000313" key="1">
    <source>
        <dbReference type="EMBL" id="KRL90224.1"/>
    </source>
</evidence>
<reference evidence="1 2" key="1">
    <citation type="journal article" date="2015" name="Genome Announc.">
        <title>Expanding the biotechnology potential of lactobacilli through comparative genomics of 213 strains and associated genera.</title>
        <authorList>
            <person name="Sun Z."/>
            <person name="Harris H.M."/>
            <person name="McCann A."/>
            <person name="Guo C."/>
            <person name="Argimon S."/>
            <person name="Zhang W."/>
            <person name="Yang X."/>
            <person name="Jeffery I.B."/>
            <person name="Cooney J.C."/>
            <person name="Kagawa T.F."/>
            <person name="Liu W."/>
            <person name="Song Y."/>
            <person name="Salvetti E."/>
            <person name="Wrobel A."/>
            <person name="Rasinkangas P."/>
            <person name="Parkhill J."/>
            <person name="Rea M.C."/>
            <person name="O'Sullivan O."/>
            <person name="Ritari J."/>
            <person name="Douillard F.P."/>
            <person name="Paul Ross R."/>
            <person name="Yang R."/>
            <person name="Briner A.E."/>
            <person name="Felis G.E."/>
            <person name="de Vos W.M."/>
            <person name="Barrangou R."/>
            <person name="Klaenhammer T.R."/>
            <person name="Caufield P.W."/>
            <person name="Cui Y."/>
            <person name="Zhang H."/>
            <person name="O'Toole P.W."/>
        </authorList>
    </citation>
    <scope>NUCLEOTIDE SEQUENCE [LARGE SCALE GENOMIC DNA]</scope>
    <source>
        <strain evidence="1 2">DSM 16043</strain>
    </source>
</reference>
<name>A0A0R1UA70_9LACO</name>
<evidence type="ECO:0008006" key="3">
    <source>
        <dbReference type="Google" id="ProtNLM"/>
    </source>
</evidence>